<protein>
    <submittedName>
        <fullName evidence="1">Uncharacterized protein</fullName>
    </submittedName>
</protein>
<reference evidence="1" key="1">
    <citation type="submission" date="2018-05" db="EMBL/GenBank/DDBJ databases">
        <authorList>
            <person name="Lanie J.A."/>
            <person name="Ng W.-L."/>
            <person name="Kazmierczak K.M."/>
            <person name="Andrzejewski T.M."/>
            <person name="Davidsen T.M."/>
            <person name="Wayne K.J."/>
            <person name="Tettelin H."/>
            <person name="Glass J.I."/>
            <person name="Rusch D."/>
            <person name="Podicherti R."/>
            <person name="Tsui H.-C.T."/>
            <person name="Winkler M.E."/>
        </authorList>
    </citation>
    <scope>NUCLEOTIDE SEQUENCE</scope>
</reference>
<dbReference type="EMBL" id="UINC01071214">
    <property type="protein sequence ID" value="SVC05948.1"/>
    <property type="molecule type" value="Genomic_DNA"/>
</dbReference>
<evidence type="ECO:0000313" key="1">
    <source>
        <dbReference type="EMBL" id="SVC05948.1"/>
    </source>
</evidence>
<feature type="non-terminal residue" evidence="1">
    <location>
        <position position="218"/>
    </location>
</feature>
<gene>
    <name evidence="1" type="ORF">METZ01_LOCUS258802</name>
</gene>
<accession>A0A382J2B4</accession>
<organism evidence="1">
    <name type="scientific">marine metagenome</name>
    <dbReference type="NCBI Taxonomy" id="408172"/>
    <lineage>
        <taxon>unclassified sequences</taxon>
        <taxon>metagenomes</taxon>
        <taxon>ecological metagenomes</taxon>
    </lineage>
</organism>
<proteinExistence type="predicted"/>
<name>A0A382J2B4_9ZZZZ</name>
<sequence length="218" mass="25849">MSFLIVTMDDSYPFDKSIRKSVWHEIETNKKLIILIIGNIDTNKITIKTSSVMVLNKFLEIDLIYNDERWPSQIYKEKIKYNFTKEKFLNFINDLFIVLDERSRKDFNNRKYNHLTSLTRLKKFEYELNLINNTIEYNWKHILLSHIDNPVEYKCKTISFKQIQQGWGRLWPGRTANPTNPWDLTENYSIQEQGAILGDPTFFGVYDGDKLIGVNSGY</sequence>
<dbReference type="AlphaFoldDB" id="A0A382J2B4"/>